<evidence type="ECO:0000313" key="2">
    <source>
        <dbReference type="Proteomes" id="UP000299102"/>
    </source>
</evidence>
<dbReference type="AlphaFoldDB" id="A0A4C1V191"/>
<protein>
    <submittedName>
        <fullName evidence="1">Uncharacterized protein</fullName>
    </submittedName>
</protein>
<accession>A0A4C1V191</accession>
<keyword evidence="2" id="KW-1185">Reference proteome</keyword>
<comment type="caution">
    <text evidence="1">The sequence shown here is derived from an EMBL/GenBank/DDBJ whole genome shotgun (WGS) entry which is preliminary data.</text>
</comment>
<dbReference type="Proteomes" id="UP000299102">
    <property type="component" value="Unassembled WGS sequence"/>
</dbReference>
<reference evidence="1 2" key="1">
    <citation type="journal article" date="2019" name="Commun. Biol.">
        <title>The bagworm genome reveals a unique fibroin gene that provides high tensile strength.</title>
        <authorList>
            <person name="Kono N."/>
            <person name="Nakamura H."/>
            <person name="Ohtoshi R."/>
            <person name="Tomita M."/>
            <person name="Numata K."/>
            <person name="Arakawa K."/>
        </authorList>
    </citation>
    <scope>NUCLEOTIDE SEQUENCE [LARGE SCALE GENOMIC DNA]</scope>
</reference>
<proteinExistence type="predicted"/>
<gene>
    <name evidence="1" type="ORF">EVAR_16608_1</name>
</gene>
<organism evidence="1 2">
    <name type="scientific">Eumeta variegata</name>
    <name type="common">Bagworm moth</name>
    <name type="synonym">Eumeta japonica</name>
    <dbReference type="NCBI Taxonomy" id="151549"/>
    <lineage>
        <taxon>Eukaryota</taxon>
        <taxon>Metazoa</taxon>
        <taxon>Ecdysozoa</taxon>
        <taxon>Arthropoda</taxon>
        <taxon>Hexapoda</taxon>
        <taxon>Insecta</taxon>
        <taxon>Pterygota</taxon>
        <taxon>Neoptera</taxon>
        <taxon>Endopterygota</taxon>
        <taxon>Lepidoptera</taxon>
        <taxon>Glossata</taxon>
        <taxon>Ditrysia</taxon>
        <taxon>Tineoidea</taxon>
        <taxon>Psychidae</taxon>
        <taxon>Oiketicinae</taxon>
        <taxon>Eumeta</taxon>
    </lineage>
</organism>
<evidence type="ECO:0000313" key="1">
    <source>
        <dbReference type="EMBL" id="GBP31834.1"/>
    </source>
</evidence>
<name>A0A4C1V191_EUMVA</name>
<sequence>MNIDVCPYASARVPLLTRIYRSALLGHVCFLYSAPDLGGELGYIHSSGGHFSLHHSTPPSSQHFPSIRYFPAMKVNNALGNPLGLQVSMGDGDQTRCDDAGRGAACSFTALASFGTMKSIVQLSSTTFIWYIASFPPPASPACIH</sequence>
<dbReference type="EMBL" id="BGZK01000252">
    <property type="protein sequence ID" value="GBP31834.1"/>
    <property type="molecule type" value="Genomic_DNA"/>
</dbReference>